<proteinExistence type="predicted"/>
<evidence type="ECO:0000313" key="1">
    <source>
        <dbReference type="EMBL" id="CRZ13034.1"/>
    </source>
</evidence>
<dbReference type="AlphaFoldDB" id="A0A0H5RWA1"/>
<sequence length="149" mass="16209">IIFCSTVFDKAEHRLNSLAIVVSLIGSARATTYPSQRFDPSCPVNLPVPTMSEVIVQTTWRCSEEHGPILTGSSAYCRSVVVPGKSFNARGYSDSGRVQEGQTGSRLYKTLQKNGALERDVFRAADPFATHTLVDGTTSPTYDGPRKPL</sequence>
<protein>
    <submittedName>
        <fullName evidence="1">Uncharacterized protein</fullName>
    </submittedName>
</protein>
<accession>A0A0H5RWA1</accession>
<feature type="non-terminal residue" evidence="1">
    <location>
        <position position="149"/>
    </location>
</feature>
<organism evidence="1">
    <name type="scientific">Spongospora subterranea</name>
    <dbReference type="NCBI Taxonomy" id="70186"/>
    <lineage>
        <taxon>Eukaryota</taxon>
        <taxon>Sar</taxon>
        <taxon>Rhizaria</taxon>
        <taxon>Endomyxa</taxon>
        <taxon>Phytomyxea</taxon>
        <taxon>Plasmodiophorida</taxon>
        <taxon>Plasmodiophoridae</taxon>
        <taxon>Spongospora</taxon>
    </lineage>
</organism>
<reference evidence="1" key="1">
    <citation type="submission" date="2015-04" db="EMBL/GenBank/DDBJ databases">
        <title>The genome sequence of the plant pathogenic Rhizarian Plasmodiophora brassicae reveals insights in its biotrophic life cycle and the origin of chitin synthesis.</title>
        <authorList>
            <person name="Schwelm A."/>
            <person name="Fogelqvist J."/>
            <person name="Knaust A."/>
            <person name="Julke S."/>
            <person name="Lilja T."/>
            <person name="Dhandapani V."/>
            <person name="Bonilla-Rosso G."/>
            <person name="Karlsson M."/>
            <person name="Shevchenko A."/>
            <person name="Choi S.R."/>
            <person name="Kim H.G."/>
            <person name="Park J.Y."/>
            <person name="Lim Y.P."/>
            <person name="Ludwig-Muller J."/>
            <person name="Dixelius C."/>
        </authorList>
    </citation>
    <scope>NUCLEOTIDE SEQUENCE</scope>
    <source>
        <tissue evidence="1">Potato root galls</tissue>
    </source>
</reference>
<dbReference type="EMBL" id="HACM01012592">
    <property type="protein sequence ID" value="CRZ13034.1"/>
    <property type="molecule type" value="Transcribed_RNA"/>
</dbReference>
<name>A0A0H5RWA1_9EUKA</name>
<feature type="non-terminal residue" evidence="1">
    <location>
        <position position="1"/>
    </location>
</feature>